<dbReference type="RefSeq" id="WP_101894995.1">
    <property type="nucleotide sequence ID" value="NZ_CP022684.1"/>
</dbReference>
<evidence type="ECO:0008006" key="4">
    <source>
        <dbReference type="Google" id="ProtNLM"/>
    </source>
</evidence>
<gene>
    <name evidence="2" type="ORF">Kalk_14840</name>
</gene>
<name>A0A2K9LMZ5_9GAMM</name>
<keyword evidence="3" id="KW-1185">Reference proteome</keyword>
<dbReference type="KEGG" id="kak:Kalk_14840"/>
<reference evidence="3" key="1">
    <citation type="submission" date="2017-08" db="EMBL/GenBank/DDBJ databases">
        <title>Direct submision.</title>
        <authorList>
            <person name="Kim S.-J."/>
            <person name="Rhee S.-K."/>
        </authorList>
    </citation>
    <scope>NUCLEOTIDE SEQUENCE [LARGE SCALE GENOMIC DNA]</scope>
    <source>
        <strain evidence="3">GI5</strain>
    </source>
</reference>
<sequence length="618" mass="69986">MSNPAEHLSLKLPPHDLEVLSFSAPNPKKVQEWVESLPQMNVGETAKRLYSAIQELNRLKTDSDTRFQLMEIMRGPIHYICKSLEKHFLNKAVVLPPKEAKIAALAQALQNHLATGYKAVTMQLLPRVKNMDKDAKKLCQKAIHRAISEQSHVLLRSFQLYYPAPANFWQEMHLLYLISQRFGMLEQVIEDPEDNNWESGVYDLYLRALLLATAKPNQLRQSQIEQVYDAARYWARFATVTDAKTVAGLFVIDVMTDYPPIYQSLMRRTTLPHNIRYFDASAISDHLRVLLQLPAGQMHPVSSFHVPDRFPAELTRILIQAWGVLAERAFTRIEEHGNLNLCIGLSATHYFVSGKADFGRMVTGSSNVLDPELNNPFLQHGPGSNRRRDTYESNDVWGLNVDPSKLKLEKDSVGSEIDSYTQQRHAAEKDKYPQYSCEVVNTSPGGFCLSWRQDVPHQVKTGEIVGILESDKTHWSIGVIRWVKQFKDEGVRMGVELIAPKAEACGTQVIQKKGGVTEFMRTLMLPELRAIGQPATLITPNIAFHVGYKVNINEEGLVSKGQLIKQVTSTASFSQFQFKMLVPAVGRGEEREEHHRPSVEEPTKSNQDDDFDSIWSSL</sequence>
<feature type="compositionally biased region" description="Basic and acidic residues" evidence="1">
    <location>
        <begin position="587"/>
        <end position="607"/>
    </location>
</feature>
<evidence type="ECO:0000256" key="1">
    <source>
        <dbReference type="SAM" id="MobiDB-lite"/>
    </source>
</evidence>
<evidence type="ECO:0000313" key="3">
    <source>
        <dbReference type="Proteomes" id="UP000235116"/>
    </source>
</evidence>
<organism evidence="2 3">
    <name type="scientific">Ketobacter alkanivorans</name>
    <dbReference type="NCBI Taxonomy" id="1917421"/>
    <lineage>
        <taxon>Bacteria</taxon>
        <taxon>Pseudomonadati</taxon>
        <taxon>Pseudomonadota</taxon>
        <taxon>Gammaproteobacteria</taxon>
        <taxon>Pseudomonadales</taxon>
        <taxon>Ketobacteraceae</taxon>
        <taxon>Ketobacter</taxon>
    </lineage>
</organism>
<feature type="region of interest" description="Disordered" evidence="1">
    <location>
        <begin position="587"/>
        <end position="618"/>
    </location>
</feature>
<protein>
    <recommendedName>
        <fullName evidence="4">GTPase</fullName>
    </recommendedName>
</protein>
<dbReference type="OrthoDB" id="5724405at2"/>
<dbReference type="Proteomes" id="UP000235116">
    <property type="component" value="Chromosome"/>
</dbReference>
<dbReference type="EMBL" id="CP022684">
    <property type="protein sequence ID" value="AUM13620.1"/>
    <property type="molecule type" value="Genomic_DNA"/>
</dbReference>
<proteinExistence type="predicted"/>
<evidence type="ECO:0000313" key="2">
    <source>
        <dbReference type="EMBL" id="AUM13620.1"/>
    </source>
</evidence>
<dbReference type="AlphaFoldDB" id="A0A2K9LMZ5"/>
<accession>A0A2K9LMZ5</accession>